<dbReference type="PROSITE" id="PS51257">
    <property type="entry name" value="PROKAR_LIPOPROTEIN"/>
    <property type="match status" value="1"/>
</dbReference>
<name>A0ABU7RDY0_9BACT</name>
<evidence type="ECO:0008006" key="3">
    <source>
        <dbReference type="Google" id="ProtNLM"/>
    </source>
</evidence>
<dbReference type="RefSeq" id="WP_330973616.1">
    <property type="nucleotide sequence ID" value="NZ_JAZGLY010000002.1"/>
</dbReference>
<dbReference type="EMBL" id="JAZGLY010000002">
    <property type="protein sequence ID" value="MEE6186206.1"/>
    <property type="molecule type" value="Genomic_DNA"/>
</dbReference>
<sequence>MLHRYYSLFYFVFFLIACSTQNTGSRTANSSPPVDEQQGIKVAVVIQDPRIPSMGNKRLHEIFKTPGYTFSWHDPYALTQQYRDTLFSVSHGTINYKIVKIYDDDKFFTRLKGSDEMLSLERVVELLNEPGWKTFKEHGTRFDYNAFLDYYGFCEMRDKGEIHEVWVWTFPYAGAWESTFAGQNAFWLNSTPVENTSCKDLLTIMGLNYEREMSLALESYGHRFESIMRKVYGRWDNKAVDKNNWELFTTYDKVDAGKAHIGNIHFPPNAQADYDWKNSLIVPTHADGWKNYPDIYSAAPRQVDCKEWQCSHLGYMCWWYRHIPHFKGINKKDGHLNNWWRYVVDYNAAMRYESSLKK</sequence>
<comment type="caution">
    <text evidence="1">The sequence shown here is derived from an EMBL/GenBank/DDBJ whole genome shotgun (WGS) entry which is preliminary data.</text>
</comment>
<evidence type="ECO:0000313" key="1">
    <source>
        <dbReference type="EMBL" id="MEE6186206.1"/>
    </source>
</evidence>
<keyword evidence="2" id="KW-1185">Reference proteome</keyword>
<organism evidence="1 2">
    <name type="scientific">Niabella digestorum</name>
    <dbReference type="NCBI Taxonomy" id="3117701"/>
    <lineage>
        <taxon>Bacteria</taxon>
        <taxon>Pseudomonadati</taxon>
        <taxon>Bacteroidota</taxon>
        <taxon>Chitinophagia</taxon>
        <taxon>Chitinophagales</taxon>
        <taxon>Chitinophagaceae</taxon>
        <taxon>Niabella</taxon>
    </lineage>
</organism>
<dbReference type="Proteomes" id="UP001357452">
    <property type="component" value="Unassembled WGS sequence"/>
</dbReference>
<gene>
    <name evidence="1" type="ORF">V2H41_02885</name>
</gene>
<accession>A0ABU7RDY0</accession>
<protein>
    <recommendedName>
        <fullName evidence="3">Lipoprotein</fullName>
    </recommendedName>
</protein>
<proteinExistence type="predicted"/>
<evidence type="ECO:0000313" key="2">
    <source>
        <dbReference type="Proteomes" id="UP001357452"/>
    </source>
</evidence>
<reference evidence="1 2" key="1">
    <citation type="submission" date="2024-01" db="EMBL/GenBank/DDBJ databases">
        <title>Niabella digestum sp. nov., isolated from waste digestion system.</title>
        <authorList>
            <person name="Zhang L."/>
        </authorList>
    </citation>
    <scope>NUCLEOTIDE SEQUENCE [LARGE SCALE GENOMIC DNA]</scope>
    <source>
        <strain evidence="1 2">A18</strain>
    </source>
</reference>